<dbReference type="InterPro" id="IPR053924">
    <property type="entry name" value="RecX_HTH_2nd"/>
</dbReference>
<dbReference type="PANTHER" id="PTHR33602:SF1">
    <property type="entry name" value="REGULATORY PROTEIN RECX FAMILY PROTEIN"/>
    <property type="match status" value="1"/>
</dbReference>
<feature type="domain" description="RecX second three-helical" evidence="7">
    <location>
        <begin position="209"/>
        <end position="247"/>
    </location>
</feature>
<comment type="caution">
    <text evidence="9">The sequence shown here is derived from an EMBL/GenBank/DDBJ whole genome shotgun (WGS) entry which is preliminary data.</text>
</comment>
<comment type="function">
    <text evidence="5">Modulates RecA activity.</text>
</comment>
<dbReference type="RefSeq" id="WP_100390082.1">
    <property type="nucleotide sequence ID" value="NZ_BMZU01000001.1"/>
</dbReference>
<accession>A0A2M9D2A3</accession>
<feature type="domain" description="RecX third three-helical" evidence="8">
    <location>
        <begin position="255"/>
        <end position="302"/>
    </location>
</feature>
<evidence type="ECO:0000256" key="1">
    <source>
        <dbReference type="ARBA" id="ARBA00004496"/>
    </source>
</evidence>
<dbReference type="InterPro" id="IPR053925">
    <property type="entry name" value="RecX_HTH_3rd"/>
</dbReference>
<evidence type="ECO:0000256" key="4">
    <source>
        <dbReference type="ARBA" id="ARBA00022490"/>
    </source>
</evidence>
<evidence type="ECO:0000259" key="8">
    <source>
        <dbReference type="Pfam" id="PF21981"/>
    </source>
</evidence>
<protein>
    <recommendedName>
        <fullName evidence="3 5">Regulatory protein RecX</fullName>
    </recommendedName>
</protein>
<feature type="region of interest" description="Disordered" evidence="6">
    <location>
        <begin position="21"/>
        <end position="64"/>
    </location>
</feature>
<evidence type="ECO:0000259" key="7">
    <source>
        <dbReference type="Pfam" id="PF02631"/>
    </source>
</evidence>
<dbReference type="AlphaFoldDB" id="A0A2M9D2A3"/>
<name>A0A2M9D2A3_9MICO</name>
<sequence>MTNSDDDYIAPVINLFGDRRAAAQPENAAVESSSESVDDTNASAAGSPIEEDRWADEAPVDAFPHDTRDLGIIAPATLAPVASINPVRALPTMRDFESASSRESNDTGSVAHEDGPTAATGEPDAPDLSSANLSSADLSSTDSSSAGSSRAGRPEARDGFSEISRVSMRALARRGMSSHEMTQFLSTREFDSDEIDAEIERLEGSALLDDAALAETLTRTLRERKGLGASAITAELRRRKIDQEHIDVVVDFERDDEQERANELAFKRAPQLRSLDSVTAKRRLSGFLLRRGYSGSVVSAAVNAALAGGGASSNGPTFR</sequence>
<dbReference type="Gene3D" id="1.10.10.10">
    <property type="entry name" value="Winged helix-like DNA-binding domain superfamily/Winged helix DNA-binding domain"/>
    <property type="match status" value="3"/>
</dbReference>
<keyword evidence="10" id="KW-1185">Reference proteome</keyword>
<comment type="similarity">
    <text evidence="2 5">Belongs to the RecX family.</text>
</comment>
<dbReference type="EMBL" id="PGFH01000003">
    <property type="protein sequence ID" value="PJJ78183.1"/>
    <property type="molecule type" value="Genomic_DNA"/>
</dbReference>
<dbReference type="GO" id="GO:0005737">
    <property type="term" value="C:cytoplasm"/>
    <property type="evidence" value="ECO:0007669"/>
    <property type="project" value="UniProtKB-SubCell"/>
</dbReference>
<evidence type="ECO:0000256" key="6">
    <source>
        <dbReference type="SAM" id="MobiDB-lite"/>
    </source>
</evidence>
<dbReference type="HAMAP" id="MF_01114">
    <property type="entry name" value="RecX"/>
    <property type="match status" value="1"/>
</dbReference>
<evidence type="ECO:0000313" key="10">
    <source>
        <dbReference type="Proteomes" id="UP000231742"/>
    </source>
</evidence>
<gene>
    <name evidence="5" type="primary">recX</name>
    <name evidence="9" type="ORF">CLV85_2639</name>
</gene>
<evidence type="ECO:0000256" key="3">
    <source>
        <dbReference type="ARBA" id="ARBA00018111"/>
    </source>
</evidence>
<evidence type="ECO:0000256" key="2">
    <source>
        <dbReference type="ARBA" id="ARBA00009695"/>
    </source>
</evidence>
<comment type="subcellular location">
    <subcellularLocation>
        <location evidence="1 5">Cytoplasm</location>
    </subcellularLocation>
</comment>
<dbReference type="OrthoDB" id="5244465at2"/>
<evidence type="ECO:0000313" key="9">
    <source>
        <dbReference type="EMBL" id="PJJ78183.1"/>
    </source>
</evidence>
<evidence type="ECO:0000256" key="5">
    <source>
        <dbReference type="HAMAP-Rule" id="MF_01114"/>
    </source>
</evidence>
<feature type="compositionally biased region" description="Polar residues" evidence="6">
    <location>
        <begin position="98"/>
        <end position="108"/>
    </location>
</feature>
<keyword evidence="4 5" id="KW-0963">Cytoplasm</keyword>
<reference evidence="9 10" key="1">
    <citation type="submission" date="2017-11" db="EMBL/GenBank/DDBJ databases">
        <title>Genomic Encyclopedia of Archaeal and Bacterial Type Strains, Phase II (KMG-II): From Individual Species to Whole Genera.</title>
        <authorList>
            <person name="Goeker M."/>
        </authorList>
    </citation>
    <scope>NUCLEOTIDE SEQUENCE [LARGE SCALE GENOMIC DNA]</scope>
    <source>
        <strain evidence="9 10">DSM 16400</strain>
    </source>
</reference>
<feature type="compositionally biased region" description="Low complexity" evidence="6">
    <location>
        <begin position="127"/>
        <end position="149"/>
    </location>
</feature>
<dbReference type="InterPro" id="IPR036388">
    <property type="entry name" value="WH-like_DNA-bd_sf"/>
</dbReference>
<dbReference type="Pfam" id="PF02631">
    <property type="entry name" value="RecX_HTH2"/>
    <property type="match status" value="1"/>
</dbReference>
<organism evidence="9 10">
    <name type="scientific">Salinibacterium amurskyense</name>
    <dbReference type="NCBI Taxonomy" id="205941"/>
    <lineage>
        <taxon>Bacteria</taxon>
        <taxon>Bacillati</taxon>
        <taxon>Actinomycetota</taxon>
        <taxon>Actinomycetes</taxon>
        <taxon>Micrococcales</taxon>
        <taxon>Microbacteriaceae</taxon>
        <taxon>Salinibacterium</taxon>
    </lineage>
</organism>
<dbReference type="GO" id="GO:0006282">
    <property type="term" value="P:regulation of DNA repair"/>
    <property type="evidence" value="ECO:0007669"/>
    <property type="project" value="UniProtKB-UniRule"/>
</dbReference>
<proteinExistence type="inferred from homology"/>
<feature type="region of interest" description="Disordered" evidence="6">
    <location>
        <begin position="94"/>
        <end position="162"/>
    </location>
</feature>
<dbReference type="PANTHER" id="PTHR33602">
    <property type="entry name" value="REGULATORY PROTEIN RECX FAMILY PROTEIN"/>
    <property type="match status" value="1"/>
</dbReference>
<dbReference type="Pfam" id="PF21981">
    <property type="entry name" value="RecX_HTH3"/>
    <property type="match status" value="1"/>
</dbReference>
<dbReference type="InterPro" id="IPR003783">
    <property type="entry name" value="Regulatory_RecX"/>
</dbReference>
<dbReference type="Proteomes" id="UP000231742">
    <property type="component" value="Unassembled WGS sequence"/>
</dbReference>